<feature type="region of interest" description="Disordered" evidence="1">
    <location>
        <begin position="1"/>
        <end position="38"/>
    </location>
</feature>
<dbReference type="Proteomes" id="UP000887226">
    <property type="component" value="Unassembled WGS sequence"/>
</dbReference>
<organism evidence="3 4">
    <name type="scientific">Calycina marina</name>
    <dbReference type="NCBI Taxonomy" id="1763456"/>
    <lineage>
        <taxon>Eukaryota</taxon>
        <taxon>Fungi</taxon>
        <taxon>Dikarya</taxon>
        <taxon>Ascomycota</taxon>
        <taxon>Pezizomycotina</taxon>
        <taxon>Leotiomycetes</taxon>
        <taxon>Helotiales</taxon>
        <taxon>Pezizellaceae</taxon>
        <taxon>Calycina</taxon>
    </lineage>
</organism>
<feature type="region of interest" description="Disordered" evidence="1">
    <location>
        <begin position="55"/>
        <end position="77"/>
    </location>
</feature>
<evidence type="ECO:0000313" key="4">
    <source>
        <dbReference type="Proteomes" id="UP000887226"/>
    </source>
</evidence>
<evidence type="ECO:0000259" key="2">
    <source>
        <dbReference type="Pfam" id="PF26118"/>
    </source>
</evidence>
<feature type="compositionally biased region" description="Acidic residues" evidence="1">
    <location>
        <begin position="1"/>
        <end position="10"/>
    </location>
</feature>
<evidence type="ECO:0000313" key="3">
    <source>
        <dbReference type="EMBL" id="KAG9248727.1"/>
    </source>
</evidence>
<dbReference type="OrthoDB" id="5242628at2759"/>
<protein>
    <recommendedName>
        <fullName evidence="2">DUF8035 domain-containing protein</fullName>
    </recommendedName>
</protein>
<dbReference type="EMBL" id="MU253744">
    <property type="protein sequence ID" value="KAG9248727.1"/>
    <property type="molecule type" value="Genomic_DNA"/>
</dbReference>
<accession>A0A9P8CJ88</accession>
<keyword evidence="4" id="KW-1185">Reference proteome</keyword>
<sequence>MSWDGSDDEERFNVRISETRRTGPVHHGYQPEYRSQPVGRPTLQYAHGNSYLVPAHRGHRRSSSSHSNRNEVRYAPSAPPMAAPLIINNRIYNDYDDDLVDDHDRRHHHDHRGRDQYLVALQPRSRSRSHSRPQSFSANPQQEWELEKARKELEAYKLREESEREMEHLKKELEAKRLRDEKRKKEEAGRIEAERREAIEKYKIDEAKRIAKDKKDKEDAYEKFKADEEKKAAREKKEKDDRDKELKQHMEEELRKSGMPEDQIAVIMKKEGAKKPAPAQEIARPTYTRMSRRHLSIETLNVHRIEYEFDVDPDYVLIKRWVPEYEQDFLWKHTRELRESRCLHPQRVVYAIEGKKKHHEEPVFEFVRKKEKRRPSPSPLLTFLAGGKGH</sequence>
<comment type="caution">
    <text evidence="3">The sequence shown here is derived from an EMBL/GenBank/DDBJ whole genome shotgun (WGS) entry which is preliminary data.</text>
</comment>
<reference evidence="3" key="1">
    <citation type="journal article" date="2021" name="IMA Fungus">
        <title>Genomic characterization of three marine fungi, including Emericellopsis atlantica sp. nov. with signatures of a generalist lifestyle and marine biomass degradation.</title>
        <authorList>
            <person name="Hagestad O.C."/>
            <person name="Hou L."/>
            <person name="Andersen J.H."/>
            <person name="Hansen E.H."/>
            <person name="Altermark B."/>
            <person name="Li C."/>
            <person name="Kuhnert E."/>
            <person name="Cox R.J."/>
            <person name="Crous P.W."/>
            <person name="Spatafora J.W."/>
            <person name="Lail K."/>
            <person name="Amirebrahimi M."/>
            <person name="Lipzen A."/>
            <person name="Pangilinan J."/>
            <person name="Andreopoulos W."/>
            <person name="Hayes R.D."/>
            <person name="Ng V."/>
            <person name="Grigoriev I.V."/>
            <person name="Jackson S.A."/>
            <person name="Sutton T.D.S."/>
            <person name="Dobson A.D.W."/>
            <person name="Rama T."/>
        </authorList>
    </citation>
    <scope>NUCLEOTIDE SEQUENCE</scope>
    <source>
        <strain evidence="3">TRa3180A</strain>
    </source>
</reference>
<feature type="region of interest" description="Disordered" evidence="1">
    <location>
        <begin position="213"/>
        <end position="257"/>
    </location>
</feature>
<proteinExistence type="predicted"/>
<dbReference type="InterPro" id="IPR058348">
    <property type="entry name" value="DUF8035"/>
</dbReference>
<dbReference type="Pfam" id="PF26118">
    <property type="entry name" value="DUF8035"/>
    <property type="match status" value="1"/>
</dbReference>
<feature type="domain" description="DUF8035" evidence="2">
    <location>
        <begin position="285"/>
        <end position="339"/>
    </location>
</feature>
<evidence type="ECO:0000256" key="1">
    <source>
        <dbReference type="SAM" id="MobiDB-lite"/>
    </source>
</evidence>
<feature type="region of interest" description="Disordered" evidence="1">
    <location>
        <begin position="160"/>
        <end position="189"/>
    </location>
</feature>
<feature type="compositionally biased region" description="Basic and acidic residues" evidence="1">
    <location>
        <begin position="11"/>
        <end position="21"/>
    </location>
</feature>
<feature type="region of interest" description="Disordered" evidence="1">
    <location>
        <begin position="371"/>
        <end position="390"/>
    </location>
</feature>
<name>A0A9P8CJ88_9HELO</name>
<dbReference type="AlphaFoldDB" id="A0A9P8CJ88"/>
<feature type="region of interest" description="Disordered" evidence="1">
    <location>
        <begin position="102"/>
        <end position="144"/>
    </location>
</feature>
<gene>
    <name evidence="3" type="ORF">BJ878DRAFT_538063</name>
</gene>